<evidence type="ECO:0000313" key="2">
    <source>
        <dbReference type="EMBL" id="CAF5020633.1"/>
    </source>
</evidence>
<feature type="non-terminal residue" evidence="2">
    <location>
        <position position="1"/>
    </location>
</feature>
<evidence type="ECO:0000313" key="4">
    <source>
        <dbReference type="Proteomes" id="UP000676336"/>
    </source>
</evidence>
<protein>
    <submittedName>
        <fullName evidence="2">Uncharacterized protein</fullName>
    </submittedName>
</protein>
<reference evidence="2" key="1">
    <citation type="submission" date="2021-02" db="EMBL/GenBank/DDBJ databases">
        <authorList>
            <person name="Nowell W R."/>
        </authorList>
    </citation>
    <scope>NUCLEOTIDE SEQUENCE</scope>
</reference>
<gene>
    <name evidence="1" type="ORF">BYL167_LOCUS50652</name>
    <name evidence="3" type="ORF">GIL414_LOCUS59509</name>
    <name evidence="2" type="ORF">SMN809_LOCUS57626</name>
</gene>
<accession>A0A8S3DHX4</accession>
<dbReference type="EMBL" id="CAJOBH010156241">
    <property type="protein sequence ID" value="CAF4863230.1"/>
    <property type="molecule type" value="Genomic_DNA"/>
</dbReference>
<proteinExistence type="predicted"/>
<dbReference type="EMBL" id="CAJOBI010212161">
    <property type="protein sequence ID" value="CAF5020633.1"/>
    <property type="molecule type" value="Genomic_DNA"/>
</dbReference>
<dbReference type="AlphaFoldDB" id="A0A8S3DHX4"/>
<dbReference type="EMBL" id="CAJOBJ010225195">
    <property type="protein sequence ID" value="CAF5042308.1"/>
    <property type="molecule type" value="Genomic_DNA"/>
</dbReference>
<name>A0A8S3DHX4_9BILA</name>
<feature type="non-terminal residue" evidence="2">
    <location>
        <position position="55"/>
    </location>
</feature>
<organism evidence="2 4">
    <name type="scientific">Rotaria magnacalcarata</name>
    <dbReference type="NCBI Taxonomy" id="392030"/>
    <lineage>
        <taxon>Eukaryota</taxon>
        <taxon>Metazoa</taxon>
        <taxon>Spiralia</taxon>
        <taxon>Gnathifera</taxon>
        <taxon>Rotifera</taxon>
        <taxon>Eurotatoria</taxon>
        <taxon>Bdelloidea</taxon>
        <taxon>Philodinida</taxon>
        <taxon>Philodinidae</taxon>
        <taxon>Rotaria</taxon>
    </lineage>
</organism>
<dbReference type="Proteomes" id="UP000676336">
    <property type="component" value="Unassembled WGS sequence"/>
</dbReference>
<comment type="caution">
    <text evidence="2">The sequence shown here is derived from an EMBL/GenBank/DDBJ whole genome shotgun (WGS) entry which is preliminary data.</text>
</comment>
<evidence type="ECO:0000313" key="3">
    <source>
        <dbReference type="EMBL" id="CAF5042308.1"/>
    </source>
</evidence>
<evidence type="ECO:0000313" key="1">
    <source>
        <dbReference type="EMBL" id="CAF4863230.1"/>
    </source>
</evidence>
<sequence>LHYANQLDLLKQMKYNSEQQMDGQDSGQYFDTRSLTNSILLSSSTRTSICSTQST</sequence>
<dbReference type="Proteomes" id="UP000681967">
    <property type="component" value="Unassembled WGS sequence"/>
</dbReference>
<dbReference type="Proteomes" id="UP000681720">
    <property type="component" value="Unassembled WGS sequence"/>
</dbReference>